<dbReference type="EMBL" id="RWKW01000032">
    <property type="protein sequence ID" value="RST86721.1"/>
    <property type="molecule type" value="Genomic_DNA"/>
</dbReference>
<keyword evidence="4 12" id="KW-0812">Transmembrane</keyword>
<evidence type="ECO:0000256" key="4">
    <source>
        <dbReference type="ARBA" id="ARBA00022692"/>
    </source>
</evidence>
<dbReference type="GO" id="GO:0140114">
    <property type="term" value="P:cellular detoxification of fluoride"/>
    <property type="evidence" value="ECO:0007669"/>
    <property type="project" value="UniProtKB-UniRule"/>
</dbReference>
<comment type="caution">
    <text evidence="13">The sequence shown here is derived from an EMBL/GenBank/DDBJ whole genome shotgun (WGS) entry which is preliminary data.</text>
</comment>
<dbReference type="GO" id="GO:0046872">
    <property type="term" value="F:metal ion binding"/>
    <property type="evidence" value="ECO:0007669"/>
    <property type="project" value="UniProtKB-KW"/>
</dbReference>
<evidence type="ECO:0000256" key="2">
    <source>
        <dbReference type="ARBA" id="ARBA00022475"/>
    </source>
</evidence>
<keyword evidence="9 12" id="KW-0407">Ion channel</keyword>
<dbReference type="GO" id="GO:0062054">
    <property type="term" value="F:fluoride channel activity"/>
    <property type="evidence" value="ECO:0007669"/>
    <property type="project" value="UniProtKB-UniRule"/>
</dbReference>
<keyword evidence="5 12" id="KW-1133">Transmembrane helix</keyword>
<comment type="catalytic activity">
    <reaction evidence="11">
        <text>fluoride(in) = fluoride(out)</text>
        <dbReference type="Rhea" id="RHEA:76159"/>
        <dbReference type="ChEBI" id="CHEBI:17051"/>
    </reaction>
    <physiologicalReaction direction="left-to-right" evidence="11">
        <dbReference type="Rhea" id="RHEA:76160"/>
    </physiologicalReaction>
</comment>
<evidence type="ECO:0000256" key="8">
    <source>
        <dbReference type="ARBA" id="ARBA00023136"/>
    </source>
</evidence>
<comment type="function">
    <text evidence="12">Fluoride-specific ion channel. Important for reducing fluoride concentration in the cell, thus reducing its toxicity.</text>
</comment>
<gene>
    <name evidence="12 13" type="primary">crcB</name>
    <name evidence="12" type="synonym">fluC</name>
    <name evidence="13" type="ORF">EJC49_09110</name>
</gene>
<feature type="transmembrane region" description="Helical" evidence="12">
    <location>
        <begin position="31"/>
        <end position="54"/>
    </location>
</feature>
<evidence type="ECO:0000256" key="5">
    <source>
        <dbReference type="ARBA" id="ARBA00022989"/>
    </source>
</evidence>
<dbReference type="PANTHER" id="PTHR28259:SF1">
    <property type="entry name" value="FLUORIDE EXPORT PROTEIN 1-RELATED"/>
    <property type="match status" value="1"/>
</dbReference>
<feature type="binding site" evidence="12">
    <location>
        <position position="81"/>
    </location>
    <ligand>
        <name>Na(+)</name>
        <dbReference type="ChEBI" id="CHEBI:29101"/>
        <note>structural</note>
    </ligand>
</feature>
<evidence type="ECO:0000256" key="7">
    <source>
        <dbReference type="ARBA" id="ARBA00023065"/>
    </source>
</evidence>
<keyword evidence="14" id="KW-1185">Reference proteome</keyword>
<dbReference type="OrthoDB" id="9806299at2"/>
<keyword evidence="12" id="KW-0479">Metal-binding</keyword>
<sequence length="136" mass="14190">MSRTARLYGAVALGSALGALARYLCSLGLLAVFGAGFPVGTLAVNVAGSFLIGLFATLTEPGGRLLASPPARQFVLAGFCGGFTTFSVFSLETLFLLESRAFHLAALNLGVSVILWLAAVWLGWRIGARLNRLKGS</sequence>
<evidence type="ECO:0000256" key="9">
    <source>
        <dbReference type="ARBA" id="ARBA00023303"/>
    </source>
</evidence>
<dbReference type="RefSeq" id="WP_126699488.1">
    <property type="nucleotide sequence ID" value="NZ_RWKW01000032.1"/>
</dbReference>
<comment type="similarity">
    <text evidence="10 12">Belongs to the fluoride channel Fluc/FEX (TC 1.A.43) family.</text>
</comment>
<keyword evidence="6 12" id="KW-0915">Sodium</keyword>
<dbReference type="Proteomes" id="UP000278398">
    <property type="component" value="Unassembled WGS sequence"/>
</dbReference>
<dbReference type="NCBIfam" id="TIGR00494">
    <property type="entry name" value="crcB"/>
    <property type="match status" value="1"/>
</dbReference>
<keyword evidence="8 12" id="KW-0472">Membrane</keyword>
<reference evidence="13 14" key="1">
    <citation type="submission" date="2018-12" db="EMBL/GenBank/DDBJ databases">
        <title>Mesorhizobium carbonis sp. nov., isolated from coal mine water.</title>
        <authorList>
            <person name="Xin W."/>
            <person name="Xu Z."/>
            <person name="Xiang F."/>
            <person name="Zhang J."/>
            <person name="Xi L."/>
            <person name="Liu J."/>
        </authorList>
    </citation>
    <scope>NUCLEOTIDE SEQUENCE [LARGE SCALE GENOMIC DNA]</scope>
    <source>
        <strain evidence="13 14">B2.3</strain>
    </source>
</reference>
<evidence type="ECO:0000256" key="10">
    <source>
        <dbReference type="ARBA" id="ARBA00035120"/>
    </source>
</evidence>
<keyword evidence="7 12" id="KW-0406">Ion transport</keyword>
<dbReference type="PANTHER" id="PTHR28259">
    <property type="entry name" value="FLUORIDE EXPORT PROTEIN 1-RELATED"/>
    <property type="match status" value="1"/>
</dbReference>
<dbReference type="AlphaFoldDB" id="A0A429YZ37"/>
<dbReference type="GO" id="GO:0005886">
    <property type="term" value="C:plasma membrane"/>
    <property type="evidence" value="ECO:0007669"/>
    <property type="project" value="UniProtKB-SubCell"/>
</dbReference>
<evidence type="ECO:0000256" key="6">
    <source>
        <dbReference type="ARBA" id="ARBA00023053"/>
    </source>
</evidence>
<proteinExistence type="inferred from homology"/>
<accession>A0A429YZ37</accession>
<evidence type="ECO:0000313" key="14">
    <source>
        <dbReference type="Proteomes" id="UP000278398"/>
    </source>
</evidence>
<keyword evidence="12" id="KW-0813">Transport</keyword>
<comment type="subcellular location">
    <subcellularLocation>
        <location evidence="1 12">Cell membrane</location>
        <topology evidence="1 12">Multi-pass membrane protein</topology>
    </subcellularLocation>
</comment>
<comment type="activity regulation">
    <text evidence="12">Na(+) is not transported, but it plays an essential structural role and its presence is essential for fluoride channel function.</text>
</comment>
<feature type="transmembrane region" description="Helical" evidence="12">
    <location>
        <begin position="74"/>
        <end position="96"/>
    </location>
</feature>
<evidence type="ECO:0000256" key="12">
    <source>
        <dbReference type="HAMAP-Rule" id="MF_00454"/>
    </source>
</evidence>
<evidence type="ECO:0000256" key="11">
    <source>
        <dbReference type="ARBA" id="ARBA00035585"/>
    </source>
</evidence>
<dbReference type="Pfam" id="PF02537">
    <property type="entry name" value="CRCB"/>
    <property type="match status" value="1"/>
</dbReference>
<feature type="transmembrane region" description="Helical" evidence="12">
    <location>
        <begin position="102"/>
        <end position="124"/>
    </location>
</feature>
<evidence type="ECO:0000313" key="13">
    <source>
        <dbReference type="EMBL" id="RST86721.1"/>
    </source>
</evidence>
<dbReference type="InterPro" id="IPR003691">
    <property type="entry name" value="FluC"/>
</dbReference>
<keyword evidence="3" id="KW-0997">Cell inner membrane</keyword>
<protein>
    <recommendedName>
        <fullName evidence="12">Fluoride-specific ion channel FluC</fullName>
    </recommendedName>
</protein>
<dbReference type="HAMAP" id="MF_00454">
    <property type="entry name" value="FluC"/>
    <property type="match status" value="1"/>
</dbReference>
<name>A0A429YZ37_9HYPH</name>
<organism evidence="13 14">
    <name type="scientific">Aquibium carbonis</name>
    <dbReference type="NCBI Taxonomy" id="2495581"/>
    <lineage>
        <taxon>Bacteria</taxon>
        <taxon>Pseudomonadati</taxon>
        <taxon>Pseudomonadota</taxon>
        <taxon>Alphaproteobacteria</taxon>
        <taxon>Hyphomicrobiales</taxon>
        <taxon>Phyllobacteriaceae</taxon>
        <taxon>Aquibium</taxon>
    </lineage>
</organism>
<feature type="binding site" evidence="12">
    <location>
        <position position="84"/>
    </location>
    <ligand>
        <name>Na(+)</name>
        <dbReference type="ChEBI" id="CHEBI:29101"/>
        <note>structural</note>
    </ligand>
</feature>
<evidence type="ECO:0000256" key="1">
    <source>
        <dbReference type="ARBA" id="ARBA00004651"/>
    </source>
</evidence>
<evidence type="ECO:0000256" key="3">
    <source>
        <dbReference type="ARBA" id="ARBA00022519"/>
    </source>
</evidence>
<keyword evidence="2 12" id="KW-1003">Cell membrane</keyword>